<protein>
    <submittedName>
        <fullName evidence="1">Uncharacterized protein</fullName>
    </submittedName>
</protein>
<sequence>MSRCDRLFNRNQKKNKYSCGSKRRLVKKYKRLQQLREVIEKRRQMMNAVNPRVEND</sequence>
<dbReference type="AlphaFoldDB" id="A0A6H1ZA41"/>
<evidence type="ECO:0000313" key="1">
    <source>
        <dbReference type="EMBL" id="QJA44329.1"/>
    </source>
</evidence>
<proteinExistence type="predicted"/>
<organism evidence="1">
    <name type="scientific">viral metagenome</name>
    <dbReference type="NCBI Taxonomy" id="1070528"/>
    <lineage>
        <taxon>unclassified sequences</taxon>
        <taxon>metagenomes</taxon>
        <taxon>organismal metagenomes</taxon>
    </lineage>
</organism>
<dbReference type="EMBL" id="MT143975">
    <property type="protein sequence ID" value="QJA44329.1"/>
    <property type="molecule type" value="Genomic_DNA"/>
</dbReference>
<name>A0A6H1ZA41_9ZZZZ</name>
<accession>A0A6H1ZA41</accession>
<reference evidence="1" key="1">
    <citation type="submission" date="2020-03" db="EMBL/GenBank/DDBJ databases">
        <title>The deep terrestrial virosphere.</title>
        <authorList>
            <person name="Holmfeldt K."/>
            <person name="Nilsson E."/>
            <person name="Simone D."/>
            <person name="Lopez-Fernandez M."/>
            <person name="Wu X."/>
            <person name="de Brujin I."/>
            <person name="Lundin D."/>
            <person name="Andersson A."/>
            <person name="Bertilsson S."/>
            <person name="Dopson M."/>
        </authorList>
    </citation>
    <scope>NUCLEOTIDE SEQUENCE</scope>
    <source>
        <strain evidence="1">TM448A00093</strain>
    </source>
</reference>
<gene>
    <name evidence="1" type="ORF">TM448A00093_0059</name>
</gene>